<dbReference type="PANTHER" id="PTHR36122">
    <property type="entry name" value="NICOTINAMIDE RIBOSIDE TRANSPORTER PNUC"/>
    <property type="match status" value="1"/>
</dbReference>
<dbReference type="PANTHER" id="PTHR36122:SF2">
    <property type="entry name" value="NICOTINAMIDE RIBOSIDE TRANSPORTER PNUC"/>
    <property type="match status" value="1"/>
</dbReference>
<evidence type="ECO:0000256" key="6">
    <source>
        <dbReference type="ARBA" id="ARBA00022475"/>
    </source>
</evidence>
<gene>
    <name evidence="11" type="ORF">IAB76_05105</name>
</gene>
<evidence type="ECO:0000313" key="11">
    <source>
        <dbReference type="EMBL" id="MBO8480469.1"/>
    </source>
</evidence>
<dbReference type="Pfam" id="PF04973">
    <property type="entry name" value="NMN_transporter"/>
    <property type="match status" value="1"/>
</dbReference>
<dbReference type="GO" id="GO:0034257">
    <property type="term" value="F:nicotinamide riboside transmembrane transporter activity"/>
    <property type="evidence" value="ECO:0007669"/>
    <property type="project" value="InterPro"/>
</dbReference>
<keyword evidence="7 10" id="KW-0812">Transmembrane</keyword>
<comment type="similarity">
    <text evidence="3">Belongs to the nicotinamide ribonucleoside (NR) uptake permease (TC 4.B.1) family.</text>
</comment>
<dbReference type="AlphaFoldDB" id="A0A9D9NNP1"/>
<evidence type="ECO:0000256" key="10">
    <source>
        <dbReference type="SAM" id="Phobius"/>
    </source>
</evidence>
<dbReference type="Proteomes" id="UP000823769">
    <property type="component" value="Unassembled WGS sequence"/>
</dbReference>
<comment type="function">
    <text evidence="1">Required for nicotinamide riboside transport across the inner membrane.</text>
</comment>
<keyword evidence="5" id="KW-0813">Transport</keyword>
<evidence type="ECO:0000313" key="12">
    <source>
        <dbReference type="Proteomes" id="UP000823769"/>
    </source>
</evidence>
<feature type="transmembrane region" description="Helical" evidence="10">
    <location>
        <begin position="89"/>
        <end position="107"/>
    </location>
</feature>
<keyword evidence="9 10" id="KW-0472">Membrane</keyword>
<dbReference type="NCBIfam" id="TIGR01528">
    <property type="entry name" value="NMN_trans_PnuC"/>
    <property type="match status" value="1"/>
</dbReference>
<dbReference type="EMBL" id="JADILW010000070">
    <property type="protein sequence ID" value="MBO8480469.1"/>
    <property type="molecule type" value="Genomic_DNA"/>
</dbReference>
<evidence type="ECO:0000256" key="3">
    <source>
        <dbReference type="ARBA" id="ARBA00006669"/>
    </source>
</evidence>
<feature type="transmembrane region" description="Helical" evidence="10">
    <location>
        <begin position="62"/>
        <end position="83"/>
    </location>
</feature>
<feature type="transmembrane region" description="Helical" evidence="10">
    <location>
        <begin position="37"/>
        <end position="55"/>
    </location>
</feature>
<keyword evidence="6" id="KW-1003">Cell membrane</keyword>
<protein>
    <recommendedName>
        <fullName evidence="4">Nicotinamide riboside transporter PnuC</fullName>
    </recommendedName>
</protein>
<reference evidence="11" key="1">
    <citation type="submission" date="2020-10" db="EMBL/GenBank/DDBJ databases">
        <authorList>
            <person name="Gilroy R."/>
        </authorList>
    </citation>
    <scope>NUCLEOTIDE SEQUENCE</scope>
    <source>
        <strain evidence="11">B3-1481</strain>
    </source>
</reference>
<feature type="transmembrane region" description="Helical" evidence="10">
    <location>
        <begin position="186"/>
        <end position="206"/>
    </location>
</feature>
<keyword evidence="8 10" id="KW-1133">Transmembrane helix</keyword>
<evidence type="ECO:0000256" key="1">
    <source>
        <dbReference type="ARBA" id="ARBA00002672"/>
    </source>
</evidence>
<feature type="transmembrane region" description="Helical" evidence="10">
    <location>
        <begin position="212"/>
        <end position="231"/>
    </location>
</feature>
<organism evidence="11 12">
    <name type="scientific">Candidatus Cryptobacteroides avistercoris</name>
    <dbReference type="NCBI Taxonomy" id="2840758"/>
    <lineage>
        <taxon>Bacteria</taxon>
        <taxon>Pseudomonadati</taxon>
        <taxon>Bacteroidota</taxon>
        <taxon>Bacteroidia</taxon>
        <taxon>Bacteroidales</taxon>
        <taxon>Candidatus Cryptobacteroides</taxon>
    </lineage>
</organism>
<dbReference type="GO" id="GO:0005886">
    <property type="term" value="C:plasma membrane"/>
    <property type="evidence" value="ECO:0007669"/>
    <property type="project" value="UniProtKB-SubCell"/>
</dbReference>
<comment type="subcellular location">
    <subcellularLocation>
        <location evidence="2">Cell membrane</location>
        <topology evidence="2">Multi-pass membrane protein</topology>
    </subcellularLocation>
</comment>
<evidence type="ECO:0000256" key="5">
    <source>
        <dbReference type="ARBA" id="ARBA00022448"/>
    </source>
</evidence>
<comment type="caution">
    <text evidence="11">The sequence shown here is derived from an EMBL/GenBank/DDBJ whole genome shotgun (WGS) entry which is preliminary data.</text>
</comment>
<feature type="transmembrane region" description="Helical" evidence="10">
    <location>
        <begin position="128"/>
        <end position="150"/>
    </location>
</feature>
<sequence length="247" mass="27756">MNNDKFNKWFNVFILGGMTLVMIVTTAIQISQDRSDAAMLLVAAFGSLMGVLSTVCSANAKILTFLFGFFDVAIYGVMCFMSHNYGNGALHLAYFLPMQFIGFWQWRRRGATSHDGIKARRLSGRRRLLWSAVFLAGLALSYFVLLRFGMEDAASAVRVAIFMDAFSMMCNIIGQLLMSTAYMEQWIFWIGVNVASVVMWVATLSGSEDSDYAFIYVIKYSFYLLNSLNGLRIWLRLSRPGGTEEAS</sequence>
<proteinExistence type="inferred from homology"/>
<dbReference type="InterPro" id="IPR006419">
    <property type="entry name" value="NMN_transpt_PnuC"/>
</dbReference>
<evidence type="ECO:0000256" key="8">
    <source>
        <dbReference type="ARBA" id="ARBA00022989"/>
    </source>
</evidence>
<feature type="transmembrane region" description="Helical" evidence="10">
    <location>
        <begin position="12"/>
        <end position="31"/>
    </location>
</feature>
<evidence type="ECO:0000256" key="4">
    <source>
        <dbReference type="ARBA" id="ARBA00017522"/>
    </source>
</evidence>
<evidence type="ECO:0000256" key="2">
    <source>
        <dbReference type="ARBA" id="ARBA00004651"/>
    </source>
</evidence>
<evidence type="ECO:0000256" key="9">
    <source>
        <dbReference type="ARBA" id="ARBA00023136"/>
    </source>
</evidence>
<reference evidence="11" key="2">
    <citation type="journal article" date="2021" name="PeerJ">
        <title>Extensive microbial diversity within the chicken gut microbiome revealed by metagenomics and culture.</title>
        <authorList>
            <person name="Gilroy R."/>
            <person name="Ravi A."/>
            <person name="Getino M."/>
            <person name="Pursley I."/>
            <person name="Horton D.L."/>
            <person name="Alikhan N.F."/>
            <person name="Baker D."/>
            <person name="Gharbi K."/>
            <person name="Hall N."/>
            <person name="Watson M."/>
            <person name="Adriaenssens E.M."/>
            <person name="Foster-Nyarko E."/>
            <person name="Jarju S."/>
            <person name="Secka A."/>
            <person name="Antonio M."/>
            <person name="Oren A."/>
            <person name="Chaudhuri R.R."/>
            <person name="La Ragione R."/>
            <person name="Hildebrand F."/>
            <person name="Pallen M.J."/>
        </authorList>
    </citation>
    <scope>NUCLEOTIDE SEQUENCE</scope>
    <source>
        <strain evidence="11">B3-1481</strain>
    </source>
</reference>
<accession>A0A9D9NNP1</accession>
<feature type="transmembrane region" description="Helical" evidence="10">
    <location>
        <begin position="156"/>
        <end position="174"/>
    </location>
</feature>
<name>A0A9D9NNP1_9BACT</name>
<evidence type="ECO:0000256" key="7">
    <source>
        <dbReference type="ARBA" id="ARBA00022692"/>
    </source>
</evidence>